<evidence type="ECO:0000259" key="3">
    <source>
        <dbReference type="Pfam" id="PF07484"/>
    </source>
</evidence>
<organism evidence="4 6">
    <name type="scientific">Adineta steineri</name>
    <dbReference type="NCBI Taxonomy" id="433720"/>
    <lineage>
        <taxon>Eukaryota</taxon>
        <taxon>Metazoa</taxon>
        <taxon>Spiralia</taxon>
        <taxon>Gnathifera</taxon>
        <taxon>Rotifera</taxon>
        <taxon>Eurotatoria</taxon>
        <taxon>Bdelloidea</taxon>
        <taxon>Adinetida</taxon>
        <taxon>Adinetidae</taxon>
        <taxon>Adineta</taxon>
    </lineage>
</organism>
<evidence type="ECO:0000256" key="2">
    <source>
        <dbReference type="SAM" id="SignalP"/>
    </source>
</evidence>
<feature type="compositionally biased region" description="Polar residues" evidence="1">
    <location>
        <begin position="153"/>
        <end position="164"/>
    </location>
</feature>
<protein>
    <recommendedName>
        <fullName evidence="3">Phage tail collar domain-containing protein</fullName>
    </recommendedName>
</protein>
<dbReference type="InterPro" id="IPR011083">
    <property type="entry name" value="Phage_tail_collar_dom"/>
</dbReference>
<proteinExistence type="predicted"/>
<dbReference type="Gene3D" id="3.90.1340.10">
    <property type="entry name" value="Phage tail collar domain"/>
    <property type="match status" value="1"/>
</dbReference>
<feature type="region of interest" description="Disordered" evidence="1">
    <location>
        <begin position="144"/>
        <end position="179"/>
    </location>
</feature>
<dbReference type="Proteomes" id="UP000663881">
    <property type="component" value="Unassembled WGS sequence"/>
</dbReference>
<dbReference type="EMBL" id="CAJNON010001068">
    <property type="protein sequence ID" value="CAF1423671.1"/>
    <property type="molecule type" value="Genomic_DNA"/>
</dbReference>
<name>A0A815MW09_9BILA</name>
<sequence>MNYEWKYALMVLFLTVSSSRSFLTQYSTSFLPIGTVISYAGLEVPQNWTLCDGSNVSRTTYSKLFSVIGTLYGAGDHVKTFGLPDFRGRFILGLDSRQNQTAGLNQGGSAQHTLTTDELPAHQHNKGTLETLVNGTHTHTYIDPGHNHGGQTGESPYSSGSHSMNLRDGNGNDNGRHSHSIPIGLTDITINPSGVHLHDVNGSTSLTGKGQPFYIMPPSQTMVFIILFQ</sequence>
<gene>
    <name evidence="5" type="ORF">OKA104_LOCUS30660</name>
    <name evidence="4" type="ORF">VCS650_LOCUS37867</name>
</gene>
<evidence type="ECO:0000313" key="4">
    <source>
        <dbReference type="EMBL" id="CAF1423671.1"/>
    </source>
</evidence>
<evidence type="ECO:0000313" key="5">
    <source>
        <dbReference type="EMBL" id="CAF4015848.1"/>
    </source>
</evidence>
<feature type="signal peptide" evidence="2">
    <location>
        <begin position="1"/>
        <end position="21"/>
    </location>
</feature>
<evidence type="ECO:0000313" key="6">
    <source>
        <dbReference type="Proteomes" id="UP000663891"/>
    </source>
</evidence>
<dbReference type="SUPFAM" id="SSF88874">
    <property type="entry name" value="Receptor-binding domain of short tail fibre protein gp12"/>
    <property type="match status" value="1"/>
</dbReference>
<evidence type="ECO:0000256" key="1">
    <source>
        <dbReference type="SAM" id="MobiDB-lite"/>
    </source>
</evidence>
<dbReference type="Proteomes" id="UP000663891">
    <property type="component" value="Unassembled WGS sequence"/>
</dbReference>
<dbReference type="InterPro" id="IPR037053">
    <property type="entry name" value="Phage_tail_collar_dom_sf"/>
</dbReference>
<feature type="chain" id="PRO_5035606702" description="Phage tail collar domain-containing protein" evidence="2">
    <location>
        <begin position="22"/>
        <end position="229"/>
    </location>
</feature>
<dbReference type="AlphaFoldDB" id="A0A815MW09"/>
<reference evidence="4" key="1">
    <citation type="submission" date="2021-02" db="EMBL/GenBank/DDBJ databases">
        <authorList>
            <person name="Nowell W R."/>
        </authorList>
    </citation>
    <scope>NUCLEOTIDE SEQUENCE</scope>
</reference>
<dbReference type="Pfam" id="PF07484">
    <property type="entry name" value="Collar"/>
    <property type="match status" value="1"/>
</dbReference>
<feature type="domain" description="Phage tail collar" evidence="3">
    <location>
        <begin position="34"/>
        <end position="91"/>
    </location>
</feature>
<accession>A0A815MW09</accession>
<dbReference type="EMBL" id="CAJOAY010003324">
    <property type="protein sequence ID" value="CAF4015848.1"/>
    <property type="molecule type" value="Genomic_DNA"/>
</dbReference>
<dbReference type="OrthoDB" id="10062874at2759"/>
<keyword evidence="2" id="KW-0732">Signal</keyword>
<comment type="caution">
    <text evidence="4">The sequence shown here is derived from an EMBL/GenBank/DDBJ whole genome shotgun (WGS) entry which is preliminary data.</text>
</comment>